<dbReference type="Gene3D" id="3.30.310.80">
    <property type="entry name" value="Kinase associated domain 1, KA1"/>
    <property type="match status" value="1"/>
</dbReference>
<dbReference type="Pfam" id="PF03822">
    <property type="entry name" value="NAF"/>
    <property type="match status" value="1"/>
</dbReference>
<dbReference type="GO" id="GO:0005524">
    <property type="term" value="F:ATP binding"/>
    <property type="evidence" value="ECO:0007669"/>
    <property type="project" value="UniProtKB-KW"/>
</dbReference>
<sequence>MSAVVSSESRRLVTKLLYPNPASRITILKVMESSWFRKSIPKTVRSKEEIEFDAFDCKEDEAKSENSKETLNAFHIISRCEGFDLSPLFEEKTRMEKEELRFATTRPASSLISRLEEVGKAGNSA</sequence>
<dbReference type="PANTHER" id="PTHR43895:SF91">
    <property type="entry name" value="CBL-INTERACTING SERINE_THREONINE-PROTEIN KINASE 6"/>
    <property type="match status" value="1"/>
</dbReference>
<dbReference type="PROSITE" id="PS50816">
    <property type="entry name" value="NAF"/>
    <property type="match status" value="1"/>
</dbReference>
<evidence type="ECO:0000256" key="6">
    <source>
        <dbReference type="ARBA" id="ARBA00022840"/>
    </source>
</evidence>
<evidence type="ECO:0000313" key="8">
    <source>
        <dbReference type="EMBL" id="CAL1384047.1"/>
    </source>
</evidence>
<dbReference type="GO" id="GO:0007165">
    <property type="term" value="P:signal transduction"/>
    <property type="evidence" value="ECO:0007669"/>
    <property type="project" value="InterPro"/>
</dbReference>
<dbReference type="EC" id="2.7.11.1" evidence="1"/>
<keyword evidence="6" id="KW-0067">ATP-binding</keyword>
<dbReference type="EMBL" id="OZ034817">
    <property type="protein sequence ID" value="CAL1384047.1"/>
    <property type="molecule type" value="Genomic_DNA"/>
</dbReference>
<evidence type="ECO:0000313" key="9">
    <source>
        <dbReference type="Proteomes" id="UP001497516"/>
    </source>
</evidence>
<dbReference type="AlphaFoldDB" id="A0AAV2EEC2"/>
<feature type="domain" description="NAF" evidence="7">
    <location>
        <begin position="66"/>
        <end position="90"/>
    </location>
</feature>
<evidence type="ECO:0000256" key="4">
    <source>
        <dbReference type="ARBA" id="ARBA00022741"/>
    </source>
</evidence>
<evidence type="ECO:0000256" key="2">
    <source>
        <dbReference type="ARBA" id="ARBA00022527"/>
    </source>
</evidence>
<reference evidence="8 9" key="1">
    <citation type="submission" date="2024-04" db="EMBL/GenBank/DDBJ databases">
        <authorList>
            <person name="Fracassetti M."/>
        </authorList>
    </citation>
    <scope>NUCLEOTIDE SEQUENCE [LARGE SCALE GENOMIC DNA]</scope>
</reference>
<dbReference type="Proteomes" id="UP001497516">
    <property type="component" value="Chromosome 4"/>
</dbReference>
<proteinExistence type="predicted"/>
<keyword evidence="9" id="KW-1185">Reference proteome</keyword>
<dbReference type="InterPro" id="IPR018451">
    <property type="entry name" value="NAF/FISL_domain"/>
</dbReference>
<keyword evidence="3" id="KW-0808">Transferase</keyword>
<keyword evidence="4" id="KW-0547">Nucleotide-binding</keyword>
<evidence type="ECO:0000256" key="1">
    <source>
        <dbReference type="ARBA" id="ARBA00012513"/>
    </source>
</evidence>
<dbReference type="GO" id="GO:0004674">
    <property type="term" value="F:protein serine/threonine kinase activity"/>
    <property type="evidence" value="ECO:0007669"/>
    <property type="project" value="UniProtKB-KW"/>
</dbReference>
<accession>A0AAV2EEC2</accession>
<evidence type="ECO:0000259" key="7">
    <source>
        <dbReference type="PROSITE" id="PS50816"/>
    </source>
</evidence>
<organism evidence="8 9">
    <name type="scientific">Linum trigynum</name>
    <dbReference type="NCBI Taxonomy" id="586398"/>
    <lineage>
        <taxon>Eukaryota</taxon>
        <taxon>Viridiplantae</taxon>
        <taxon>Streptophyta</taxon>
        <taxon>Embryophyta</taxon>
        <taxon>Tracheophyta</taxon>
        <taxon>Spermatophyta</taxon>
        <taxon>Magnoliopsida</taxon>
        <taxon>eudicotyledons</taxon>
        <taxon>Gunneridae</taxon>
        <taxon>Pentapetalae</taxon>
        <taxon>rosids</taxon>
        <taxon>fabids</taxon>
        <taxon>Malpighiales</taxon>
        <taxon>Linaceae</taxon>
        <taxon>Linum</taxon>
    </lineage>
</organism>
<protein>
    <recommendedName>
        <fullName evidence="1">non-specific serine/threonine protein kinase</fullName>
        <ecNumber evidence="1">2.7.11.1</ecNumber>
    </recommendedName>
</protein>
<evidence type="ECO:0000256" key="5">
    <source>
        <dbReference type="ARBA" id="ARBA00022777"/>
    </source>
</evidence>
<gene>
    <name evidence="8" type="ORF">LTRI10_LOCUS25282</name>
</gene>
<keyword evidence="2" id="KW-0723">Serine/threonine-protein kinase</keyword>
<name>A0AAV2EEC2_9ROSI</name>
<dbReference type="PANTHER" id="PTHR43895">
    <property type="entry name" value="CALCIUM/CALMODULIN-DEPENDENT PROTEIN KINASE KINASE-RELATED"/>
    <property type="match status" value="1"/>
</dbReference>
<dbReference type="InterPro" id="IPR004041">
    <property type="entry name" value="NAF_dom"/>
</dbReference>
<keyword evidence="5" id="KW-0418">Kinase</keyword>
<evidence type="ECO:0000256" key="3">
    <source>
        <dbReference type="ARBA" id="ARBA00022679"/>
    </source>
</evidence>